<comment type="caution">
    <text evidence="2">The sequence shown here is derived from an EMBL/GenBank/DDBJ whole genome shotgun (WGS) entry which is preliminary data.</text>
</comment>
<dbReference type="AlphaFoldDB" id="A0AA38GJ98"/>
<keyword evidence="3" id="KW-1185">Reference proteome</keyword>
<evidence type="ECO:0000256" key="1">
    <source>
        <dbReference type="SAM" id="MobiDB-lite"/>
    </source>
</evidence>
<organism evidence="2 3">
    <name type="scientific">Taxus chinensis</name>
    <name type="common">Chinese yew</name>
    <name type="synonym">Taxus wallichiana var. chinensis</name>
    <dbReference type="NCBI Taxonomy" id="29808"/>
    <lineage>
        <taxon>Eukaryota</taxon>
        <taxon>Viridiplantae</taxon>
        <taxon>Streptophyta</taxon>
        <taxon>Embryophyta</taxon>
        <taxon>Tracheophyta</taxon>
        <taxon>Spermatophyta</taxon>
        <taxon>Pinopsida</taxon>
        <taxon>Pinidae</taxon>
        <taxon>Conifers II</taxon>
        <taxon>Cupressales</taxon>
        <taxon>Taxaceae</taxon>
        <taxon>Taxus</taxon>
    </lineage>
</organism>
<protein>
    <submittedName>
        <fullName evidence="2">Uncharacterized protein</fullName>
    </submittedName>
</protein>
<dbReference type="EMBL" id="JAHRHJ020000003">
    <property type="protein sequence ID" value="KAH9322898.1"/>
    <property type="molecule type" value="Genomic_DNA"/>
</dbReference>
<accession>A0AA38GJ98</accession>
<dbReference type="PANTHER" id="PTHR34779:SF1">
    <property type="entry name" value="OS09G0542900 PROTEIN"/>
    <property type="match status" value="1"/>
</dbReference>
<evidence type="ECO:0000313" key="2">
    <source>
        <dbReference type="EMBL" id="KAH9322898.1"/>
    </source>
</evidence>
<dbReference type="InterPro" id="IPR038796">
    <property type="entry name" value="At1g76070-like"/>
</dbReference>
<dbReference type="Proteomes" id="UP000824469">
    <property type="component" value="Unassembled WGS sequence"/>
</dbReference>
<feature type="compositionally biased region" description="Polar residues" evidence="1">
    <location>
        <begin position="144"/>
        <end position="159"/>
    </location>
</feature>
<reference evidence="2 3" key="1">
    <citation type="journal article" date="2021" name="Nat. Plants">
        <title>The Taxus genome provides insights into paclitaxel biosynthesis.</title>
        <authorList>
            <person name="Xiong X."/>
            <person name="Gou J."/>
            <person name="Liao Q."/>
            <person name="Li Y."/>
            <person name="Zhou Q."/>
            <person name="Bi G."/>
            <person name="Li C."/>
            <person name="Du R."/>
            <person name="Wang X."/>
            <person name="Sun T."/>
            <person name="Guo L."/>
            <person name="Liang H."/>
            <person name="Lu P."/>
            <person name="Wu Y."/>
            <person name="Zhang Z."/>
            <person name="Ro D.K."/>
            <person name="Shang Y."/>
            <person name="Huang S."/>
            <person name="Yan J."/>
        </authorList>
    </citation>
    <scope>NUCLEOTIDE SEQUENCE [LARGE SCALE GENOMIC DNA]</scope>
    <source>
        <strain evidence="2">Ta-2019</strain>
    </source>
</reference>
<name>A0AA38GJ98_TAXCH</name>
<proteinExistence type="predicted"/>
<gene>
    <name evidence="2" type="ORF">KI387_017537</name>
</gene>
<dbReference type="PANTHER" id="PTHR34779">
    <property type="entry name" value="OS09G0542900 PROTEIN"/>
    <property type="match status" value="1"/>
</dbReference>
<sequence length="240" mass="26349">MAARLGFYDSNGIRQLGFLKKKPSKGRRFHLLEKERERSKAVCESVMDGVDHELQLRKAPIRAGSSLILTNMAPMKSYSVPAPFRPARMRLAPSLAHISIIPSEARGKKKGSGFESLEPASPMVSCIGKVKLKKIPACKTNIAGDNNGSNSNRECSVRSSLPAKETSGELGKNMSKLRKIFAGKKLTEKPVSVAEARDAVKENEGNNYPSLGQMKRFATRRELSALANIYAQGLVYDKEK</sequence>
<feature type="region of interest" description="Disordered" evidence="1">
    <location>
        <begin position="144"/>
        <end position="169"/>
    </location>
</feature>
<evidence type="ECO:0000313" key="3">
    <source>
        <dbReference type="Proteomes" id="UP000824469"/>
    </source>
</evidence>